<sequence length="550" mass="63290">MNGVLARIISKTAPPHPPLSTVCTFPKLSQSYLSAGSISNFDAAKSVTSFHRQLYPLRSCTSPIIAPEVGQNKGIDYVSNYCKYLSVNHNRIFESFASMDAATRQGLPDQSLHDLVDRFLMGKRDFVVANGVTESSKVVNRYSYFEMIQYRREYLEMLNQILDEYQARGHRLSNAQQAKYLFFTFFRDTKLITKWFTEDELVYPRFGKQTWESILSSISDQSKEDQASIRAVLLLHAFRHNRPQDEIAQLATSGNANLDLVKVMVNECEDETYVESLLSEWIPELDVVDMNLVNAVLQRCQPEDVVAAVSALLPDEIPDFGSDELYSVQLQYTFEDSSLYSELVASANEQFSLVATDKTYRMWLQALLAQNCKFQAIESVLKIMRSFGVLPSTKTWLLLFRHKHWSIEEYSYLVEYFVSVHNQMNAKRLDTNHADAFDSNSISPQLMEMVNKACSYPMDHLPLARAKIIKLTDELLDEIIDGFLELNKTKSTLKWYEHERDEMQRELSQYRGPSAKIYREGSKQTQAHVDEIEELKKVWLLKLSTGPYFE</sequence>
<evidence type="ECO:0000313" key="1">
    <source>
        <dbReference type="EMBL" id="KAA8904036.1"/>
    </source>
</evidence>
<proteinExistence type="predicted"/>
<keyword evidence="2" id="KW-1185">Reference proteome</keyword>
<evidence type="ECO:0008006" key="3">
    <source>
        <dbReference type="Google" id="ProtNLM"/>
    </source>
</evidence>
<reference evidence="1 2" key="1">
    <citation type="submission" date="2019-07" db="EMBL/GenBank/DDBJ databases">
        <title>Genome assembly of two rare yeast pathogens: Diutina rugosa and Trichomonascus ciferrii.</title>
        <authorList>
            <person name="Mixao V."/>
            <person name="Saus E."/>
            <person name="Hansen A."/>
            <person name="Lass-Flor C."/>
            <person name="Gabaldon T."/>
        </authorList>
    </citation>
    <scope>NUCLEOTIDE SEQUENCE [LARGE SCALE GENOMIC DNA]</scope>
    <source>
        <strain evidence="1 2">CBS 613</strain>
    </source>
</reference>
<gene>
    <name evidence="1" type="ORF">DIURU_001988</name>
</gene>
<dbReference type="VEuPathDB" id="FungiDB:DIURU_001988"/>
<protein>
    <recommendedName>
        <fullName evidence="3">ATPase expression protein 2, mitochondrial</fullName>
    </recommendedName>
</protein>
<accession>A0A642URW4</accession>
<evidence type="ECO:0000313" key="2">
    <source>
        <dbReference type="Proteomes" id="UP000449547"/>
    </source>
</evidence>
<dbReference type="RefSeq" id="XP_034013121.1">
    <property type="nucleotide sequence ID" value="XM_034154589.1"/>
</dbReference>
<dbReference type="EMBL" id="SWFT01000064">
    <property type="protein sequence ID" value="KAA8904036.1"/>
    <property type="molecule type" value="Genomic_DNA"/>
</dbReference>
<name>A0A642URW4_DIURU</name>
<dbReference type="OrthoDB" id="4017550at2759"/>
<dbReference type="GeneID" id="54780639"/>
<dbReference type="Proteomes" id="UP000449547">
    <property type="component" value="Unassembled WGS sequence"/>
</dbReference>
<organism evidence="1 2">
    <name type="scientific">Diutina rugosa</name>
    <name type="common">Yeast</name>
    <name type="synonym">Candida rugosa</name>
    <dbReference type="NCBI Taxonomy" id="5481"/>
    <lineage>
        <taxon>Eukaryota</taxon>
        <taxon>Fungi</taxon>
        <taxon>Dikarya</taxon>
        <taxon>Ascomycota</taxon>
        <taxon>Saccharomycotina</taxon>
        <taxon>Pichiomycetes</taxon>
        <taxon>Debaryomycetaceae</taxon>
        <taxon>Diutina</taxon>
    </lineage>
</organism>
<dbReference type="AlphaFoldDB" id="A0A642URW4"/>
<comment type="caution">
    <text evidence="1">The sequence shown here is derived from an EMBL/GenBank/DDBJ whole genome shotgun (WGS) entry which is preliminary data.</text>
</comment>